<organism evidence="2 3">
    <name type="scientific">Gehongia tenuis</name>
    <dbReference type="NCBI Taxonomy" id="2763655"/>
    <lineage>
        <taxon>Bacteria</taxon>
        <taxon>Bacillati</taxon>
        <taxon>Bacillota</taxon>
        <taxon>Clostridia</taxon>
        <taxon>Christensenellales</taxon>
        <taxon>Christensenellaceae</taxon>
        <taxon>Gehongia</taxon>
    </lineage>
</organism>
<feature type="compositionally biased region" description="Low complexity" evidence="1">
    <location>
        <begin position="134"/>
        <end position="157"/>
    </location>
</feature>
<dbReference type="EMBL" id="JACRSR010000001">
    <property type="protein sequence ID" value="MBC8531190.1"/>
    <property type="molecule type" value="Genomic_DNA"/>
</dbReference>
<dbReference type="PANTHER" id="PTHR39162">
    <property type="entry name" value="GLL3345 PROTEIN"/>
    <property type="match status" value="1"/>
</dbReference>
<gene>
    <name evidence="2" type="primary">ytfJ</name>
    <name evidence="2" type="ORF">H8696_04925</name>
</gene>
<comment type="caution">
    <text evidence="2">The sequence shown here is derived from an EMBL/GenBank/DDBJ whole genome shotgun (WGS) entry which is preliminary data.</text>
</comment>
<evidence type="ECO:0000313" key="3">
    <source>
        <dbReference type="Proteomes" id="UP000623172"/>
    </source>
</evidence>
<sequence>MNPHPIENIMRTTLEKIREMIDVNTIIGTAVHTGDGTMVIPVSKVGFGFVAGGGEYNYELKPAKSELPAGMEWPFAGGTGAGVSVSPMGFLVVSNGQVKVLSMTLDTPYDRIIEMVPQVIDEIKCFIKKDKEQPQNPQNQGAQAAQTSAGTAQNQANVQYGVPQDENF</sequence>
<dbReference type="InterPro" id="IPR014229">
    <property type="entry name" value="Spore_YtfJ"/>
</dbReference>
<dbReference type="PIRSF" id="PIRSF021377">
    <property type="entry name" value="YtfJ"/>
    <property type="match status" value="1"/>
</dbReference>
<feature type="region of interest" description="Disordered" evidence="1">
    <location>
        <begin position="130"/>
        <end position="168"/>
    </location>
</feature>
<proteinExistence type="predicted"/>
<keyword evidence="3" id="KW-1185">Reference proteome</keyword>
<dbReference type="Pfam" id="PF09579">
    <property type="entry name" value="Spore_YtfJ"/>
    <property type="match status" value="1"/>
</dbReference>
<dbReference type="AlphaFoldDB" id="A0A926D2G9"/>
<reference evidence="2" key="1">
    <citation type="submission" date="2020-08" db="EMBL/GenBank/DDBJ databases">
        <title>Genome public.</title>
        <authorList>
            <person name="Liu C."/>
            <person name="Sun Q."/>
        </authorList>
    </citation>
    <scope>NUCLEOTIDE SEQUENCE</scope>
    <source>
        <strain evidence="2">NSJ-53</strain>
    </source>
</reference>
<evidence type="ECO:0000313" key="2">
    <source>
        <dbReference type="EMBL" id="MBC8531190.1"/>
    </source>
</evidence>
<dbReference type="PANTHER" id="PTHR39162:SF1">
    <property type="entry name" value="SPORULATION PROTEIN YTFJ"/>
    <property type="match status" value="1"/>
</dbReference>
<name>A0A926D2G9_9FIRM</name>
<dbReference type="Proteomes" id="UP000623172">
    <property type="component" value="Unassembled WGS sequence"/>
</dbReference>
<accession>A0A926D2G9</accession>
<dbReference type="NCBIfam" id="TIGR02874">
    <property type="entry name" value="spore_ytfJ"/>
    <property type="match status" value="1"/>
</dbReference>
<evidence type="ECO:0000256" key="1">
    <source>
        <dbReference type="SAM" id="MobiDB-lite"/>
    </source>
</evidence>
<protein>
    <submittedName>
        <fullName evidence="2">GerW family sporulation protein</fullName>
    </submittedName>
</protein>